<keyword evidence="1" id="KW-0614">Plasmid</keyword>
<reference evidence="1" key="1">
    <citation type="submission" date="2024-05" db="EMBL/GenBank/DDBJ databases">
        <title>Herbiconiux sp. A18JL235.</title>
        <authorList>
            <person name="Zhang G."/>
        </authorList>
    </citation>
    <scope>NUCLEOTIDE SEQUENCE</scope>
    <source>
        <strain evidence="1">A18JL235</strain>
        <plasmid evidence="1">unnamed2</plasmid>
    </source>
</reference>
<organism evidence="1">
    <name type="scientific">Herbiconiux sp. A18JL235</name>
    <dbReference type="NCBI Taxonomy" id="3152363"/>
    <lineage>
        <taxon>Bacteria</taxon>
        <taxon>Bacillati</taxon>
        <taxon>Actinomycetota</taxon>
        <taxon>Actinomycetes</taxon>
        <taxon>Micrococcales</taxon>
        <taxon>Microbacteriaceae</taxon>
        <taxon>Herbiconiux</taxon>
    </lineage>
</organism>
<protein>
    <submittedName>
        <fullName evidence="1">Uncharacterized protein</fullName>
    </submittedName>
</protein>
<dbReference type="EMBL" id="CP162513">
    <property type="protein sequence ID" value="XDI07621.1"/>
    <property type="molecule type" value="Genomic_DNA"/>
</dbReference>
<evidence type="ECO:0000313" key="1">
    <source>
        <dbReference type="EMBL" id="XDI07621.1"/>
    </source>
</evidence>
<dbReference type="AlphaFoldDB" id="A0AB39BMH6"/>
<sequence length="74" mass="8268">MLLLTTPAGDTISASTDVELASKWLDKQYGETWADGLIPFDEHDYMNSTIEELALMRDGIFPGYAITEPTTFDH</sequence>
<gene>
    <name evidence="1" type="ORF">ABFY20_20135</name>
</gene>
<accession>A0AB39BMH6</accession>
<proteinExistence type="predicted"/>
<geneLocation type="plasmid" evidence="1">
    <name>unnamed2</name>
</geneLocation>
<dbReference type="RefSeq" id="WP_368499986.1">
    <property type="nucleotide sequence ID" value="NZ_CP162513.1"/>
</dbReference>
<name>A0AB39BMH6_9MICO</name>